<evidence type="ECO:0000313" key="3">
    <source>
        <dbReference type="Proteomes" id="UP000249590"/>
    </source>
</evidence>
<sequence length="315" mass="35435">MLRIWEALMTPGVYFGFHESVYHEDPALGSTDKKTLLGDPLAYWWRSPLNPMREPDEDTPAKLKGRAAHCYVLFGPEAFDAAYGRCEFPGNIKAGKDERADFASEGKTALAAKDFDRIVAAATTIRANPEIQSAFIGGYPEVSVFWRTIVDGEEVEEKARFDYLKPRAIPDLKSHDPMEGVSFSTSCLRAIKTYRYDIQAASYLQAREKITQFVADGAVYGDHDPAWLREVASREDFAFVLCFWSSTGAPNTWGGVFSPANPKIVQARNDIALALRTFVDCRREFGPDVAWVTHEPLAEIQPDEIDNWFYRDRAA</sequence>
<dbReference type="Pfam" id="PF12684">
    <property type="entry name" value="DUF3799"/>
    <property type="match status" value="1"/>
</dbReference>
<dbReference type="Proteomes" id="UP000249590">
    <property type="component" value="Unassembled WGS sequence"/>
</dbReference>
<protein>
    <recommendedName>
        <fullName evidence="1">Putative exodeoxyribonuclease 8 PDDEXK-like domain-containing protein</fullName>
    </recommendedName>
</protein>
<evidence type="ECO:0000313" key="2">
    <source>
        <dbReference type="EMBL" id="RAH97845.1"/>
    </source>
</evidence>
<keyword evidence="3" id="KW-1185">Reference proteome</keyword>
<dbReference type="InterPro" id="IPR024432">
    <property type="entry name" value="Put_RecE_PDDEXK-like_dom"/>
</dbReference>
<comment type="caution">
    <text evidence="2">The sequence shown here is derived from an EMBL/GenBank/DDBJ whole genome shotgun (WGS) entry which is preliminary data.</text>
</comment>
<feature type="domain" description="Putative exodeoxyribonuclease 8 PDDEXK-like" evidence="1">
    <location>
        <begin position="55"/>
        <end position="208"/>
    </location>
</feature>
<name>A0A8B2NN05_9HYPH</name>
<organism evidence="2 3">
    <name type="scientific">Acuticoccus sediminis</name>
    <dbReference type="NCBI Taxonomy" id="2184697"/>
    <lineage>
        <taxon>Bacteria</taxon>
        <taxon>Pseudomonadati</taxon>
        <taxon>Pseudomonadota</taxon>
        <taxon>Alphaproteobacteria</taxon>
        <taxon>Hyphomicrobiales</taxon>
        <taxon>Amorphaceae</taxon>
        <taxon>Acuticoccus</taxon>
    </lineage>
</organism>
<dbReference type="InterPro" id="IPR011604">
    <property type="entry name" value="PDDEXK-like_dom_sf"/>
</dbReference>
<proteinExistence type="predicted"/>
<reference evidence="2 3" key="1">
    <citation type="submission" date="2018-05" db="EMBL/GenBank/DDBJ databases">
        <title>Acuticoccus sediminis sp. nov., isolated from deep-sea sediment of Indian Ocean.</title>
        <authorList>
            <person name="Liu X."/>
            <person name="Lai Q."/>
            <person name="Du Y."/>
            <person name="Sun F."/>
            <person name="Zhang X."/>
            <person name="Wang S."/>
            <person name="Shao Z."/>
        </authorList>
    </citation>
    <scope>NUCLEOTIDE SEQUENCE [LARGE SCALE GENOMIC DNA]</scope>
    <source>
        <strain evidence="2 3">PTG4-2</strain>
    </source>
</reference>
<dbReference type="EMBL" id="QHHQ01000008">
    <property type="protein sequence ID" value="RAH97845.1"/>
    <property type="molecule type" value="Genomic_DNA"/>
</dbReference>
<accession>A0A8B2NN05</accession>
<dbReference type="AlphaFoldDB" id="A0A8B2NN05"/>
<dbReference type="Gene3D" id="3.90.320.10">
    <property type="match status" value="1"/>
</dbReference>
<evidence type="ECO:0000259" key="1">
    <source>
        <dbReference type="Pfam" id="PF12684"/>
    </source>
</evidence>
<gene>
    <name evidence="2" type="ORF">DLJ53_28860</name>
</gene>